<sequence>MKNVRLLLVGLAVVAAAGGAYATRSTHEGGARALAWFEYQPTQPGGTTNPANYHEVASTGCLNGGQLCAIRVEKNMSTGRPEQSALNDVQDEIDAGTAIPGKVVFRP</sequence>
<accession>A0A1T4MLM0</accession>
<dbReference type="OrthoDB" id="9861793at2"/>
<protein>
    <submittedName>
        <fullName evidence="2">Uncharacterized protein</fullName>
    </submittedName>
</protein>
<dbReference type="Proteomes" id="UP000190367">
    <property type="component" value="Unassembled WGS sequence"/>
</dbReference>
<feature type="chain" id="PRO_5012345999" evidence="1">
    <location>
        <begin position="23"/>
        <end position="107"/>
    </location>
</feature>
<evidence type="ECO:0000313" key="2">
    <source>
        <dbReference type="EMBL" id="SJZ67990.1"/>
    </source>
</evidence>
<organism evidence="2 3">
    <name type="scientific">Chitinophaga eiseniae</name>
    <dbReference type="NCBI Taxonomy" id="634771"/>
    <lineage>
        <taxon>Bacteria</taxon>
        <taxon>Pseudomonadati</taxon>
        <taxon>Bacteroidota</taxon>
        <taxon>Chitinophagia</taxon>
        <taxon>Chitinophagales</taxon>
        <taxon>Chitinophagaceae</taxon>
        <taxon>Chitinophaga</taxon>
    </lineage>
</organism>
<proteinExistence type="predicted"/>
<keyword evidence="1" id="KW-0732">Signal</keyword>
<dbReference type="RefSeq" id="WP_143312777.1">
    <property type="nucleotide sequence ID" value="NZ_FUWZ01000001.1"/>
</dbReference>
<evidence type="ECO:0000313" key="3">
    <source>
        <dbReference type="Proteomes" id="UP000190367"/>
    </source>
</evidence>
<name>A0A1T4MLM0_9BACT</name>
<keyword evidence="3" id="KW-1185">Reference proteome</keyword>
<gene>
    <name evidence="2" type="ORF">SAMN04488128_1011168</name>
</gene>
<reference evidence="3" key="1">
    <citation type="submission" date="2017-02" db="EMBL/GenBank/DDBJ databases">
        <authorList>
            <person name="Varghese N."/>
            <person name="Submissions S."/>
        </authorList>
    </citation>
    <scope>NUCLEOTIDE SEQUENCE [LARGE SCALE GENOMIC DNA]</scope>
    <source>
        <strain evidence="3">DSM 22224</strain>
    </source>
</reference>
<dbReference type="AlphaFoldDB" id="A0A1T4MLM0"/>
<dbReference type="EMBL" id="FUWZ01000001">
    <property type="protein sequence ID" value="SJZ67990.1"/>
    <property type="molecule type" value="Genomic_DNA"/>
</dbReference>
<evidence type="ECO:0000256" key="1">
    <source>
        <dbReference type="SAM" id="SignalP"/>
    </source>
</evidence>
<feature type="signal peptide" evidence="1">
    <location>
        <begin position="1"/>
        <end position="22"/>
    </location>
</feature>